<dbReference type="InterPro" id="IPR050143">
    <property type="entry name" value="TRIM/RBCC"/>
</dbReference>
<dbReference type="InterPro" id="IPR001841">
    <property type="entry name" value="Znf_RING"/>
</dbReference>
<feature type="coiled-coil region" evidence="5">
    <location>
        <begin position="123"/>
        <end position="175"/>
    </location>
</feature>
<accession>A0A7J8GTM1</accession>
<name>A0A7J8GTM1_MOLMO</name>
<feature type="region of interest" description="Disordered" evidence="6">
    <location>
        <begin position="316"/>
        <end position="342"/>
    </location>
</feature>
<protein>
    <submittedName>
        <fullName evidence="9">Tripartite motif containing 15</fullName>
    </submittedName>
</protein>
<dbReference type="PROSITE" id="PS50119">
    <property type="entry name" value="ZF_BBOX"/>
    <property type="match status" value="1"/>
</dbReference>
<keyword evidence="1" id="KW-0479">Metal-binding</keyword>
<feature type="domain" description="RING-type" evidence="7">
    <location>
        <begin position="12"/>
        <end position="57"/>
    </location>
</feature>
<organism evidence="9 10">
    <name type="scientific">Molossus molossus</name>
    <name type="common">Pallas' mastiff bat</name>
    <name type="synonym">Vespertilio molossus</name>
    <dbReference type="NCBI Taxonomy" id="27622"/>
    <lineage>
        <taxon>Eukaryota</taxon>
        <taxon>Metazoa</taxon>
        <taxon>Chordata</taxon>
        <taxon>Craniata</taxon>
        <taxon>Vertebrata</taxon>
        <taxon>Euteleostomi</taxon>
        <taxon>Mammalia</taxon>
        <taxon>Eutheria</taxon>
        <taxon>Laurasiatheria</taxon>
        <taxon>Chiroptera</taxon>
        <taxon>Yangochiroptera</taxon>
        <taxon>Molossidae</taxon>
        <taxon>Molossus</taxon>
    </lineage>
</organism>
<dbReference type="Proteomes" id="UP000550707">
    <property type="component" value="Unassembled WGS sequence"/>
</dbReference>
<evidence type="ECO:0000313" key="10">
    <source>
        <dbReference type="Proteomes" id="UP000550707"/>
    </source>
</evidence>
<dbReference type="InParanoid" id="A0A7J8GTM1"/>
<dbReference type="Pfam" id="PF00643">
    <property type="entry name" value="zf-B_box"/>
    <property type="match status" value="1"/>
</dbReference>
<dbReference type="Gene3D" id="3.30.40.10">
    <property type="entry name" value="Zinc/RING finger domain, C3HC4 (zinc finger)"/>
    <property type="match status" value="1"/>
</dbReference>
<keyword evidence="2 4" id="KW-0863">Zinc-finger</keyword>
<dbReference type="InterPro" id="IPR017907">
    <property type="entry name" value="Znf_RING_CS"/>
</dbReference>
<dbReference type="PANTHER" id="PTHR24103">
    <property type="entry name" value="E3 UBIQUITIN-PROTEIN LIGASE TRIM"/>
    <property type="match status" value="1"/>
</dbReference>
<dbReference type="PRINTS" id="PR01407">
    <property type="entry name" value="BUTYPHLNCDUF"/>
</dbReference>
<dbReference type="SUPFAM" id="SSF49899">
    <property type="entry name" value="Concanavalin A-like lectins/glucanases"/>
    <property type="match status" value="1"/>
</dbReference>
<sequence length="387" mass="43081">MPSTSSRAEAACPACQRPLKDAVTPSCGHTFCPRCLPPSYYMGAQHSGRVLLCPLCKEEEKTETFVAPVPLGPLGETYCAEHGEKIYFFCENDTEFLCVLCREGPAHQAHAVGFLDSAIQPYRDRLRSRLEALRGERDAMEDVKGRADQKLHVLLSQIESRKQQVEAAFERLQQGLREQQCFLLARLSELQQQVWEERDKYISTVTEEVARLGTQVKELEEKCQWPANELLQDVRVSQSRCEIKTFVSPEAISPELVKKIRDLHRKILTLPELMSTFSENLVCHLETDSGIVTLDPQTASRSLVFAADRKSVRCTRHKQSLPNPPPPPPRSQSLSASPQGATAGRWQCSWGAALSGGVAMEAVKRSGEQGLGSAQGVWAVVISHRKC</sequence>
<dbReference type="FunFam" id="3.30.160.60:FF:002334">
    <property type="entry name" value="Tripartite motif containing 15"/>
    <property type="match status" value="1"/>
</dbReference>
<evidence type="ECO:0000259" key="8">
    <source>
        <dbReference type="PROSITE" id="PS50119"/>
    </source>
</evidence>
<evidence type="ECO:0000256" key="3">
    <source>
        <dbReference type="ARBA" id="ARBA00022833"/>
    </source>
</evidence>
<reference evidence="9 10" key="1">
    <citation type="journal article" date="2020" name="Nature">
        <title>Six reference-quality genomes reveal evolution of bat adaptations.</title>
        <authorList>
            <person name="Jebb D."/>
            <person name="Huang Z."/>
            <person name="Pippel M."/>
            <person name="Hughes G.M."/>
            <person name="Lavrichenko K."/>
            <person name="Devanna P."/>
            <person name="Winkler S."/>
            <person name="Jermiin L.S."/>
            <person name="Skirmuntt E.C."/>
            <person name="Katzourakis A."/>
            <person name="Burkitt-Gray L."/>
            <person name="Ray D.A."/>
            <person name="Sullivan K.A.M."/>
            <person name="Roscito J.G."/>
            <person name="Kirilenko B.M."/>
            <person name="Davalos L.M."/>
            <person name="Corthals A.P."/>
            <person name="Power M.L."/>
            <person name="Jones G."/>
            <person name="Ransome R.D."/>
            <person name="Dechmann D.K.N."/>
            <person name="Locatelli A.G."/>
            <person name="Puechmaille S.J."/>
            <person name="Fedrigo O."/>
            <person name="Jarvis E.D."/>
            <person name="Hiller M."/>
            <person name="Vernes S.C."/>
            <person name="Myers E.W."/>
            <person name="Teeling E.C."/>
        </authorList>
    </citation>
    <scope>NUCLEOTIDE SEQUENCE [LARGE SCALE GENOMIC DNA]</scope>
    <source>
        <strain evidence="9">MMolMol1</strain>
        <tissue evidence="9">Muscle</tissue>
    </source>
</reference>
<dbReference type="Pfam" id="PF13765">
    <property type="entry name" value="PRY"/>
    <property type="match status" value="1"/>
</dbReference>
<dbReference type="PROSITE" id="PS50089">
    <property type="entry name" value="ZF_RING_2"/>
    <property type="match status" value="1"/>
</dbReference>
<dbReference type="PROSITE" id="PS00518">
    <property type="entry name" value="ZF_RING_1"/>
    <property type="match status" value="1"/>
</dbReference>
<evidence type="ECO:0000256" key="2">
    <source>
        <dbReference type="ARBA" id="ARBA00022771"/>
    </source>
</evidence>
<dbReference type="Gene3D" id="3.30.160.60">
    <property type="entry name" value="Classic Zinc Finger"/>
    <property type="match status" value="1"/>
</dbReference>
<proteinExistence type="predicted"/>
<dbReference type="SUPFAM" id="SSF57845">
    <property type="entry name" value="B-box zinc-binding domain"/>
    <property type="match status" value="1"/>
</dbReference>
<evidence type="ECO:0000313" key="9">
    <source>
        <dbReference type="EMBL" id="KAF6463444.1"/>
    </source>
</evidence>
<evidence type="ECO:0000256" key="4">
    <source>
        <dbReference type="PROSITE-ProRule" id="PRU00024"/>
    </source>
</evidence>
<dbReference type="EMBL" id="JACASF010000008">
    <property type="protein sequence ID" value="KAF6463444.1"/>
    <property type="molecule type" value="Genomic_DNA"/>
</dbReference>
<keyword evidence="10" id="KW-1185">Reference proteome</keyword>
<keyword evidence="5" id="KW-0175">Coiled coil</keyword>
<dbReference type="InterPro" id="IPR043136">
    <property type="entry name" value="B30.2/SPRY_sf"/>
</dbReference>
<evidence type="ECO:0000256" key="6">
    <source>
        <dbReference type="SAM" id="MobiDB-lite"/>
    </source>
</evidence>
<evidence type="ECO:0000259" key="7">
    <source>
        <dbReference type="PROSITE" id="PS50089"/>
    </source>
</evidence>
<dbReference type="Gene3D" id="2.60.120.920">
    <property type="match status" value="1"/>
</dbReference>
<comment type="caution">
    <text evidence="9">The sequence shown here is derived from an EMBL/GenBank/DDBJ whole genome shotgun (WGS) entry which is preliminary data.</text>
</comment>
<dbReference type="InterPro" id="IPR013083">
    <property type="entry name" value="Znf_RING/FYVE/PHD"/>
</dbReference>
<evidence type="ECO:0000256" key="1">
    <source>
        <dbReference type="ARBA" id="ARBA00022723"/>
    </source>
</evidence>
<keyword evidence="3" id="KW-0862">Zinc</keyword>
<dbReference type="InterPro" id="IPR000315">
    <property type="entry name" value="Znf_B-box"/>
</dbReference>
<dbReference type="InterPro" id="IPR013320">
    <property type="entry name" value="ConA-like_dom_sf"/>
</dbReference>
<dbReference type="SMART" id="SM00336">
    <property type="entry name" value="BBOX"/>
    <property type="match status" value="1"/>
</dbReference>
<dbReference type="SMART" id="SM00184">
    <property type="entry name" value="RING"/>
    <property type="match status" value="1"/>
</dbReference>
<dbReference type="GO" id="GO:0008270">
    <property type="term" value="F:zinc ion binding"/>
    <property type="evidence" value="ECO:0007669"/>
    <property type="project" value="UniProtKB-KW"/>
</dbReference>
<dbReference type="InterPro" id="IPR006574">
    <property type="entry name" value="PRY"/>
</dbReference>
<dbReference type="AlphaFoldDB" id="A0A7J8GTM1"/>
<dbReference type="SUPFAM" id="SSF57850">
    <property type="entry name" value="RING/U-box"/>
    <property type="match status" value="1"/>
</dbReference>
<evidence type="ECO:0000256" key="5">
    <source>
        <dbReference type="SAM" id="Coils"/>
    </source>
</evidence>
<dbReference type="InterPro" id="IPR003879">
    <property type="entry name" value="Butyrophylin_SPRY"/>
</dbReference>
<gene>
    <name evidence="9" type="ORF">HJG59_018746</name>
</gene>
<dbReference type="Pfam" id="PF13445">
    <property type="entry name" value="zf-RING_UBOX"/>
    <property type="match status" value="1"/>
</dbReference>
<dbReference type="InterPro" id="IPR027370">
    <property type="entry name" value="Znf-RING_euk"/>
</dbReference>
<feature type="domain" description="B box-type" evidence="8">
    <location>
        <begin position="74"/>
        <end position="115"/>
    </location>
</feature>